<evidence type="ECO:0000256" key="8">
    <source>
        <dbReference type="ARBA" id="ARBA00023012"/>
    </source>
</evidence>
<dbReference type="Pfam" id="PF08447">
    <property type="entry name" value="PAS_3"/>
    <property type="match status" value="1"/>
</dbReference>
<feature type="transmembrane region" description="Helical" evidence="9">
    <location>
        <begin position="12"/>
        <end position="34"/>
    </location>
</feature>
<organism evidence="12 13">
    <name type="scientific">Sulfurimonas aquatica</name>
    <dbReference type="NCBI Taxonomy" id="2672570"/>
    <lineage>
        <taxon>Bacteria</taxon>
        <taxon>Pseudomonadati</taxon>
        <taxon>Campylobacterota</taxon>
        <taxon>Epsilonproteobacteria</taxon>
        <taxon>Campylobacterales</taxon>
        <taxon>Sulfurimonadaceae</taxon>
        <taxon>Sulfurimonas</taxon>
    </lineage>
</organism>
<keyword evidence="8" id="KW-0902">Two-component regulatory system</keyword>
<dbReference type="CDD" id="cd00130">
    <property type="entry name" value="PAS"/>
    <property type="match status" value="1"/>
</dbReference>
<evidence type="ECO:0000313" key="12">
    <source>
        <dbReference type="EMBL" id="QSZ42029.1"/>
    </source>
</evidence>
<evidence type="ECO:0000256" key="3">
    <source>
        <dbReference type="ARBA" id="ARBA00022553"/>
    </source>
</evidence>
<keyword evidence="9" id="KW-1133">Transmembrane helix</keyword>
<comment type="catalytic activity">
    <reaction evidence="1">
        <text>ATP + protein L-histidine = ADP + protein N-phospho-L-histidine.</text>
        <dbReference type="EC" id="2.7.13.3"/>
    </reaction>
</comment>
<keyword evidence="9" id="KW-0472">Membrane</keyword>
<dbReference type="SUPFAM" id="SSF55874">
    <property type="entry name" value="ATPase domain of HSP90 chaperone/DNA topoisomerase II/histidine kinase"/>
    <property type="match status" value="1"/>
</dbReference>
<dbReference type="InterPro" id="IPR003661">
    <property type="entry name" value="HisK_dim/P_dom"/>
</dbReference>
<dbReference type="InterPro" id="IPR036097">
    <property type="entry name" value="HisK_dim/P_sf"/>
</dbReference>
<dbReference type="GO" id="GO:0005524">
    <property type="term" value="F:ATP binding"/>
    <property type="evidence" value="ECO:0007669"/>
    <property type="project" value="UniProtKB-KW"/>
</dbReference>
<feature type="domain" description="PAS" evidence="11">
    <location>
        <begin position="301"/>
        <end position="352"/>
    </location>
</feature>
<accession>A0A975B0M6</accession>
<evidence type="ECO:0000256" key="5">
    <source>
        <dbReference type="ARBA" id="ARBA00022741"/>
    </source>
</evidence>
<dbReference type="Gene3D" id="3.30.450.20">
    <property type="entry name" value="PAS domain"/>
    <property type="match status" value="1"/>
</dbReference>
<dbReference type="Gene3D" id="1.10.287.130">
    <property type="match status" value="1"/>
</dbReference>
<dbReference type="InterPro" id="IPR005467">
    <property type="entry name" value="His_kinase_dom"/>
</dbReference>
<dbReference type="SUPFAM" id="SSF158472">
    <property type="entry name" value="HAMP domain-like"/>
    <property type="match status" value="1"/>
</dbReference>
<keyword evidence="9" id="KW-0812">Transmembrane</keyword>
<dbReference type="InterPro" id="IPR036890">
    <property type="entry name" value="HATPase_C_sf"/>
</dbReference>
<evidence type="ECO:0000259" key="11">
    <source>
        <dbReference type="PROSITE" id="PS50112"/>
    </source>
</evidence>
<dbReference type="NCBIfam" id="TIGR00229">
    <property type="entry name" value="sensory_box"/>
    <property type="match status" value="1"/>
</dbReference>
<dbReference type="CDD" id="cd06225">
    <property type="entry name" value="HAMP"/>
    <property type="match status" value="1"/>
</dbReference>
<keyword evidence="13" id="KW-1185">Reference proteome</keyword>
<keyword evidence="4" id="KW-0808">Transferase</keyword>
<feature type="transmembrane region" description="Helical" evidence="9">
    <location>
        <begin position="187"/>
        <end position="209"/>
    </location>
</feature>
<keyword evidence="7" id="KW-0067">ATP-binding</keyword>
<dbReference type="PRINTS" id="PR00344">
    <property type="entry name" value="BCTRLSENSOR"/>
</dbReference>
<keyword evidence="6" id="KW-0418">Kinase</keyword>
<dbReference type="SMART" id="SM00388">
    <property type="entry name" value="HisKA"/>
    <property type="match status" value="1"/>
</dbReference>
<gene>
    <name evidence="12" type="ORF">GJV85_07870</name>
</gene>
<sequence length="661" mass="75716">MKLKSLPISFKLALGFTLITFMTIGIAIYSIVALKNQREFLGKMFHHPYTVSNTLKGLQIDIQEMSLTAHNMLNIQDKAKLKMIQEKVYSYDDGIYKKFEIIKDKYLGPKEEINQLIYQYQQLKIIRAEFIRLINDDKPIEARTFMLEVGVVYKAQLNKAVKVLSNFADNKANEFFHNAEDTEKSTIFYLSVSLVIATILSLVIGVYTIRRVVSPITELVDTTNKIIDGEIAFETSARVKHLLRRDDEIGKLFNSFDKLMKYLLLPYQNIISNKRPLVEKTLEVQRLLNSFDKYIIASKTDVRGNIIYVSRAFIKNSGYSKEELITHSHNVTRHPDMSKEFYRELWKTIKKGKVWTGEIKNKKKDGTFFWTRTVISPDYDTNRVIIGYNAISENLTISKAYEELSLTLEERVKSEIEKNEKKTAFIIQQSRLAQMGEMISMIAHQWRQPLASISAISSTLMLDVIMQNYKEEFFQERLEAIGELSQHLSSTIDDFRNFFKEDKQKENILLDTIINSCIHVIDTSLKNKGIKLILETDESIVLSTFSNELKQVILNILKNAEDALVEKNISDGIIIIKTIKEASNAIITIEDNAGGLPDEIVDKVFDPYFSTKTQKDGTGLGLYMSKTIIEDHCEGEISLQNSTIGASFVIKLPLSDTKELS</sequence>
<dbReference type="AlphaFoldDB" id="A0A975B0M6"/>
<evidence type="ECO:0000313" key="13">
    <source>
        <dbReference type="Proteomes" id="UP000671852"/>
    </source>
</evidence>
<dbReference type="KEGG" id="saqt:GJV85_07870"/>
<dbReference type="Gene3D" id="6.10.340.10">
    <property type="match status" value="1"/>
</dbReference>
<keyword evidence="5" id="KW-0547">Nucleotide-binding</keyword>
<dbReference type="InterPro" id="IPR004358">
    <property type="entry name" value="Sig_transdc_His_kin-like_C"/>
</dbReference>
<evidence type="ECO:0000256" key="6">
    <source>
        <dbReference type="ARBA" id="ARBA00022777"/>
    </source>
</evidence>
<keyword evidence="3" id="KW-0597">Phosphoprotein</keyword>
<evidence type="ECO:0000256" key="9">
    <source>
        <dbReference type="SAM" id="Phobius"/>
    </source>
</evidence>
<dbReference type="Proteomes" id="UP000671852">
    <property type="component" value="Chromosome"/>
</dbReference>
<feature type="domain" description="Histidine kinase" evidence="10">
    <location>
        <begin position="441"/>
        <end position="656"/>
    </location>
</feature>
<dbReference type="InterPro" id="IPR003594">
    <property type="entry name" value="HATPase_dom"/>
</dbReference>
<dbReference type="SMART" id="SM00387">
    <property type="entry name" value="HATPase_c"/>
    <property type="match status" value="1"/>
</dbReference>
<dbReference type="Pfam" id="PF00512">
    <property type="entry name" value="HisKA"/>
    <property type="match status" value="1"/>
</dbReference>
<evidence type="ECO:0000259" key="10">
    <source>
        <dbReference type="PROSITE" id="PS50109"/>
    </source>
</evidence>
<dbReference type="Gene3D" id="3.30.565.10">
    <property type="entry name" value="Histidine kinase-like ATPase, C-terminal domain"/>
    <property type="match status" value="1"/>
</dbReference>
<dbReference type="PANTHER" id="PTHR43065:SF10">
    <property type="entry name" value="PEROXIDE STRESS-ACTIVATED HISTIDINE KINASE MAK3"/>
    <property type="match status" value="1"/>
</dbReference>
<dbReference type="SUPFAM" id="SSF55785">
    <property type="entry name" value="PYP-like sensor domain (PAS domain)"/>
    <property type="match status" value="1"/>
</dbReference>
<dbReference type="RefSeq" id="WP_207560846.1">
    <property type="nucleotide sequence ID" value="NZ_CP046072.1"/>
</dbReference>
<dbReference type="PANTHER" id="PTHR43065">
    <property type="entry name" value="SENSOR HISTIDINE KINASE"/>
    <property type="match status" value="1"/>
</dbReference>
<dbReference type="Pfam" id="PF02518">
    <property type="entry name" value="HATPase_c"/>
    <property type="match status" value="1"/>
</dbReference>
<dbReference type="InterPro" id="IPR035965">
    <property type="entry name" value="PAS-like_dom_sf"/>
</dbReference>
<dbReference type="InterPro" id="IPR024478">
    <property type="entry name" value="HlyB_4HB_MCP"/>
</dbReference>
<dbReference type="InterPro" id="IPR013655">
    <property type="entry name" value="PAS_fold_3"/>
</dbReference>
<name>A0A975B0M6_9BACT</name>
<dbReference type="PROSITE" id="PS50109">
    <property type="entry name" value="HIS_KIN"/>
    <property type="match status" value="1"/>
</dbReference>
<dbReference type="SUPFAM" id="SSF47384">
    <property type="entry name" value="Homodimeric domain of signal transducing histidine kinase"/>
    <property type="match status" value="1"/>
</dbReference>
<dbReference type="EMBL" id="CP046072">
    <property type="protein sequence ID" value="QSZ42029.1"/>
    <property type="molecule type" value="Genomic_DNA"/>
</dbReference>
<dbReference type="EC" id="2.7.13.3" evidence="2"/>
<dbReference type="GO" id="GO:0000155">
    <property type="term" value="F:phosphorelay sensor kinase activity"/>
    <property type="evidence" value="ECO:0007669"/>
    <property type="project" value="InterPro"/>
</dbReference>
<evidence type="ECO:0000256" key="4">
    <source>
        <dbReference type="ARBA" id="ARBA00022679"/>
    </source>
</evidence>
<dbReference type="Pfam" id="PF12729">
    <property type="entry name" value="4HB_MCP_1"/>
    <property type="match status" value="1"/>
</dbReference>
<dbReference type="PROSITE" id="PS50112">
    <property type="entry name" value="PAS"/>
    <property type="match status" value="1"/>
</dbReference>
<proteinExistence type="predicted"/>
<protein>
    <recommendedName>
        <fullName evidence="2">histidine kinase</fullName>
        <ecNumber evidence="2">2.7.13.3</ecNumber>
    </recommendedName>
</protein>
<evidence type="ECO:0000256" key="1">
    <source>
        <dbReference type="ARBA" id="ARBA00000085"/>
    </source>
</evidence>
<reference evidence="12" key="2">
    <citation type="submission" date="2021-04" db="EMBL/GenBank/DDBJ databases">
        <title>Isolation and characterization of a novel species of the genus Sulfurimonas.</title>
        <authorList>
            <person name="Fukui M."/>
        </authorList>
    </citation>
    <scope>NUCLEOTIDE SEQUENCE</scope>
    <source>
        <strain evidence="12">H1576</strain>
    </source>
</reference>
<evidence type="ECO:0000256" key="2">
    <source>
        <dbReference type="ARBA" id="ARBA00012438"/>
    </source>
</evidence>
<dbReference type="CDD" id="cd00082">
    <property type="entry name" value="HisKA"/>
    <property type="match status" value="1"/>
</dbReference>
<evidence type="ECO:0000256" key="7">
    <source>
        <dbReference type="ARBA" id="ARBA00022840"/>
    </source>
</evidence>
<reference evidence="12" key="1">
    <citation type="submission" date="2019-11" db="EMBL/GenBank/DDBJ databases">
        <authorList>
            <person name="Kojima H."/>
        </authorList>
    </citation>
    <scope>NUCLEOTIDE SEQUENCE</scope>
    <source>
        <strain evidence="12">H1576</strain>
    </source>
</reference>
<dbReference type="InterPro" id="IPR000014">
    <property type="entry name" value="PAS"/>
</dbReference>